<accession>A0ABU0MRL5</accession>
<evidence type="ECO:0000313" key="8">
    <source>
        <dbReference type="EMBL" id="MDQ0536123.1"/>
    </source>
</evidence>
<organism evidence="8 9">
    <name type="scientific">Azospirillum picis</name>
    <dbReference type="NCBI Taxonomy" id="488438"/>
    <lineage>
        <taxon>Bacteria</taxon>
        <taxon>Pseudomonadati</taxon>
        <taxon>Pseudomonadota</taxon>
        <taxon>Alphaproteobacteria</taxon>
        <taxon>Rhodospirillales</taxon>
        <taxon>Azospirillaceae</taxon>
        <taxon>Azospirillum</taxon>
    </lineage>
</organism>
<evidence type="ECO:0000256" key="3">
    <source>
        <dbReference type="ARBA" id="ARBA00022679"/>
    </source>
</evidence>
<keyword evidence="3 8" id="KW-0808">Transferase</keyword>
<protein>
    <submittedName>
        <fullName evidence="8">UDP-GlcNAc:undecaprenyl-phosphate GlcNAc-1-phosphate transferase</fullName>
        <ecNumber evidence="8">2.7.8.33</ecNumber>
    </submittedName>
</protein>
<gene>
    <name evidence="8" type="ORF">QO018_005014</name>
</gene>
<dbReference type="EMBL" id="JAUSVU010000023">
    <property type="protein sequence ID" value="MDQ0536123.1"/>
    <property type="molecule type" value="Genomic_DNA"/>
</dbReference>
<dbReference type="RefSeq" id="WP_209984034.1">
    <property type="nucleotide sequence ID" value="NZ_JAGINO010000013.1"/>
</dbReference>
<feature type="transmembrane region" description="Helical" evidence="7">
    <location>
        <begin position="71"/>
        <end position="88"/>
    </location>
</feature>
<feature type="transmembrane region" description="Helical" evidence="7">
    <location>
        <begin position="245"/>
        <end position="265"/>
    </location>
</feature>
<evidence type="ECO:0000313" key="9">
    <source>
        <dbReference type="Proteomes" id="UP001244552"/>
    </source>
</evidence>
<feature type="transmembrane region" description="Helical" evidence="7">
    <location>
        <begin position="214"/>
        <end position="233"/>
    </location>
</feature>
<evidence type="ECO:0000256" key="7">
    <source>
        <dbReference type="SAM" id="Phobius"/>
    </source>
</evidence>
<keyword evidence="9" id="KW-1185">Reference proteome</keyword>
<dbReference type="Pfam" id="PF00953">
    <property type="entry name" value="Glycos_transf_4"/>
    <property type="match status" value="1"/>
</dbReference>
<feature type="transmembrane region" description="Helical" evidence="7">
    <location>
        <begin position="45"/>
        <end position="65"/>
    </location>
</feature>
<keyword evidence="2" id="KW-1003">Cell membrane</keyword>
<sequence length="361" mass="38232">MMTLPMMILLNSFLICVGMIACLQRLAPRLGLLDIPSGRKQHEEAVPMVGGIAIFVALTLSILLGPKFEGALVPFFTGVALLVALGVIDDRNGMDARTKLLGQIVATLVMIMPDQTTTVAHLGDLLGWGAIALEGAAVPLTVLFVVASINAFNMIDGLDGVAGGVAGVGLLWLAAVAVLEGRMELMTLALTLACAISGFLLFNLRHRWRSRAEVFLGDAGSMMVGAILAFLAVRLSQGPEGVAAAPAALLWTVALPGIDMVSVTARRIARRRSPFAADRIHLHHVLLDCGFSPCAVTFLLIALAFLLGGCGLLGVALRIPDYLMFWGLALPMAAHSWFVLAGWKGVRLPARSTIALRERVS</sequence>
<reference evidence="8 9" key="1">
    <citation type="submission" date="2023-07" db="EMBL/GenBank/DDBJ databases">
        <title>Genomic Encyclopedia of Type Strains, Phase IV (KMG-IV): sequencing the most valuable type-strain genomes for metagenomic binning, comparative biology and taxonomic classification.</title>
        <authorList>
            <person name="Goeker M."/>
        </authorList>
    </citation>
    <scope>NUCLEOTIDE SEQUENCE [LARGE SCALE GENOMIC DNA]</scope>
    <source>
        <strain evidence="8 9">DSM 19922</strain>
    </source>
</reference>
<dbReference type="CDD" id="cd06853">
    <property type="entry name" value="GT_WecA_like"/>
    <property type="match status" value="1"/>
</dbReference>
<dbReference type="Proteomes" id="UP001244552">
    <property type="component" value="Unassembled WGS sequence"/>
</dbReference>
<keyword evidence="5 7" id="KW-1133">Transmembrane helix</keyword>
<feature type="transmembrane region" description="Helical" evidence="7">
    <location>
        <begin position="185"/>
        <end position="202"/>
    </location>
</feature>
<comment type="subcellular location">
    <subcellularLocation>
        <location evidence="1">Cell membrane</location>
        <topology evidence="1">Multi-pass membrane protein</topology>
    </subcellularLocation>
</comment>
<feature type="transmembrane region" description="Helical" evidence="7">
    <location>
        <begin position="323"/>
        <end position="343"/>
    </location>
</feature>
<dbReference type="PANTHER" id="PTHR22926">
    <property type="entry name" value="PHOSPHO-N-ACETYLMURAMOYL-PENTAPEPTIDE-TRANSFERASE"/>
    <property type="match status" value="1"/>
</dbReference>
<feature type="transmembrane region" description="Helical" evidence="7">
    <location>
        <begin position="126"/>
        <end position="149"/>
    </location>
</feature>
<evidence type="ECO:0000256" key="5">
    <source>
        <dbReference type="ARBA" id="ARBA00022989"/>
    </source>
</evidence>
<feature type="transmembrane region" description="Helical" evidence="7">
    <location>
        <begin position="6"/>
        <end position="24"/>
    </location>
</feature>
<name>A0ABU0MRL5_9PROT</name>
<evidence type="ECO:0000256" key="2">
    <source>
        <dbReference type="ARBA" id="ARBA00022475"/>
    </source>
</evidence>
<feature type="transmembrane region" description="Helical" evidence="7">
    <location>
        <begin position="285"/>
        <end position="317"/>
    </location>
</feature>
<dbReference type="EC" id="2.7.8.33" evidence="8"/>
<keyword evidence="6 7" id="KW-0472">Membrane</keyword>
<dbReference type="PANTHER" id="PTHR22926:SF3">
    <property type="entry name" value="UNDECAPRENYL-PHOSPHATE ALPHA-N-ACETYLGLUCOSAMINYL 1-PHOSPHATE TRANSFERASE"/>
    <property type="match status" value="1"/>
</dbReference>
<keyword evidence="4 7" id="KW-0812">Transmembrane</keyword>
<comment type="caution">
    <text evidence="8">The sequence shown here is derived from an EMBL/GenBank/DDBJ whole genome shotgun (WGS) entry which is preliminary data.</text>
</comment>
<proteinExistence type="predicted"/>
<evidence type="ECO:0000256" key="6">
    <source>
        <dbReference type="ARBA" id="ARBA00023136"/>
    </source>
</evidence>
<evidence type="ECO:0000256" key="4">
    <source>
        <dbReference type="ARBA" id="ARBA00022692"/>
    </source>
</evidence>
<dbReference type="GO" id="GO:0036380">
    <property type="term" value="F:UDP-N-acetylglucosamine-undecaprenyl-phosphate N-acetylglucosaminephosphotransferase activity"/>
    <property type="evidence" value="ECO:0007669"/>
    <property type="project" value="UniProtKB-EC"/>
</dbReference>
<evidence type="ECO:0000256" key="1">
    <source>
        <dbReference type="ARBA" id="ARBA00004651"/>
    </source>
</evidence>
<feature type="transmembrane region" description="Helical" evidence="7">
    <location>
        <begin position="161"/>
        <end position="179"/>
    </location>
</feature>
<dbReference type="InterPro" id="IPR000715">
    <property type="entry name" value="Glycosyl_transferase_4"/>
</dbReference>